<accession>A0A2N9FML0</accession>
<dbReference type="CDD" id="cd09272">
    <property type="entry name" value="RNase_HI_RT_Ty1"/>
    <property type="match status" value="1"/>
</dbReference>
<evidence type="ECO:0000256" key="2">
    <source>
        <dbReference type="SAM" id="MobiDB-lite"/>
    </source>
</evidence>
<dbReference type="PANTHER" id="PTHR11439:SF467">
    <property type="entry name" value="INTEGRASE CATALYTIC DOMAIN-CONTAINING PROTEIN"/>
    <property type="match status" value="1"/>
</dbReference>
<dbReference type="InterPro" id="IPR036397">
    <property type="entry name" value="RNaseH_sf"/>
</dbReference>
<gene>
    <name evidence="5" type="ORF">FSB_LOCUS16003</name>
</gene>
<reference evidence="5" key="1">
    <citation type="submission" date="2018-02" db="EMBL/GenBank/DDBJ databases">
        <authorList>
            <person name="Cohen D.B."/>
            <person name="Kent A.D."/>
        </authorList>
    </citation>
    <scope>NUCLEOTIDE SEQUENCE</scope>
</reference>
<feature type="signal peptide" evidence="3">
    <location>
        <begin position="1"/>
        <end position="32"/>
    </location>
</feature>
<feature type="compositionally biased region" description="Basic and acidic residues" evidence="2">
    <location>
        <begin position="356"/>
        <end position="373"/>
    </location>
</feature>
<dbReference type="InterPro" id="IPR043502">
    <property type="entry name" value="DNA/RNA_pol_sf"/>
</dbReference>
<feature type="compositionally biased region" description="Polar residues" evidence="2">
    <location>
        <begin position="374"/>
        <end position="384"/>
    </location>
</feature>
<dbReference type="GO" id="GO:0003676">
    <property type="term" value="F:nucleic acid binding"/>
    <property type="evidence" value="ECO:0007669"/>
    <property type="project" value="InterPro"/>
</dbReference>
<dbReference type="AlphaFoldDB" id="A0A2N9FML0"/>
<evidence type="ECO:0000256" key="3">
    <source>
        <dbReference type="SAM" id="SignalP"/>
    </source>
</evidence>
<dbReference type="Pfam" id="PF22936">
    <property type="entry name" value="Pol_BBD"/>
    <property type="match status" value="1"/>
</dbReference>
<dbReference type="Pfam" id="PF07727">
    <property type="entry name" value="RVT_2"/>
    <property type="match status" value="2"/>
</dbReference>
<name>A0A2N9FML0_FAGSY</name>
<keyword evidence="3" id="KW-0732">Signal</keyword>
<feature type="domain" description="Integrase catalytic" evidence="4">
    <location>
        <begin position="522"/>
        <end position="619"/>
    </location>
</feature>
<dbReference type="InterPro" id="IPR001584">
    <property type="entry name" value="Integrase_cat-core"/>
</dbReference>
<dbReference type="SUPFAM" id="SSF53098">
    <property type="entry name" value="Ribonuclease H-like"/>
    <property type="match status" value="1"/>
</dbReference>
<dbReference type="PANTHER" id="PTHR11439">
    <property type="entry name" value="GAG-POL-RELATED RETROTRANSPOSON"/>
    <property type="match status" value="1"/>
</dbReference>
<sequence length="1208" mass="134696">MALLKMNFRRTSTLLIIFVVCVAVLSQTGVEATRVLSEDFGSANHLKEYSSIYERAKHTMAYWLERLPSGPSPSGPALLDRRSHQTSVAGILHCAAVVIEASTVQVVAIHPRPAKQSSICSGAAPPVSSTVMTQSDNMSMQMTSNKLDGTNYSAWSQFVELYVTGKGKLGYLTGEKIKPAISDPSFSTWVEENAMLMSWLLNSMTPDINASFLRLPTAHDIWELDFLNPYDMESAKDTATLKTRIENERVYDFLAGLDPGFDQIRVQVLAQDPTPNLRSTYAFVRREELRQAAMLASPPHESLTLMTIQHSPSALVSSGSWKPEDKESLFCTHCKGTKHTRETCFKLNGYPDWFRKKGEGSSRHKGGKTESRAHTTTIHTPQPQYSQAQVDHILKEYAQRLSQKDASCSLANTGNLGFALNTPNGDCCESSWIIDSGSTDHMTHESSNFSSYNTHPSKRCVKTANGSSFAVSGVGSLPLTSSMSLSTVLHDLLTGTMIGLGRERDGLYYLDLNWHAKEDTGQVLRSDNGGEYFKKELSAYFHAYGIIHQTSCVDTPQQNGVAERKNRHLLEVARSLLFAMNVPKSFWGDAVLTAAYLINRMPSKVLQFQTPLQSLSKTHSLPTLLQIPPKGENLQSEEKSWNVLPTLELNSMPSSGPALDSREQASLDQSNDQLVVPVTGNPEIVSSLEPTTLVDSNVDDSNMPIALRKSTRTCPSIYRYPISNYVSSHRLSPSCKAFANQLSSVSIPKNLQEALNNPRWKAAMVEEMEALQKNSTWKLVELPKDKKTVGCKWVFTVKHKADGSIERFKARLVAKGYTQTYGIDYQETFAPVAKINTIRVLLSLAANLEWPLQQFDVKNAFLHGDLEEEVYMDFPPDDIVVTGNDIMEMGKLKTYLAKEFEIKDLGTLRYFLGIEVARSKEGIFVSQRKYVLDLLVETGMLAYKPIDTPIEQNHRLGEDIDDTPVDRERYQKLVGKLIYLSHTRPDIAFAVSVVSQFMHAPCEKHMEAVYRILRYLKSAPGKGLMLYKNGHLEVEGYTDADWAGSITDRRSTSGYCTFVGGNLVTWRSKKQSVVAKSSAEAEFRAMAHGICEMLWLKAMLKELGVHSKDPMKLYCDNKAAISIAHNPVQHDRTKHVEVDRHFIKEKLTEGLICTPFVRTENQLADILIKGVSNKIFNSALEQAGHPRHLCSRLRGSVGRYLGIIIGIC</sequence>
<dbReference type="Gene3D" id="3.30.420.10">
    <property type="entry name" value="Ribonuclease H-like superfamily/Ribonuclease H"/>
    <property type="match status" value="1"/>
</dbReference>
<evidence type="ECO:0000313" key="5">
    <source>
        <dbReference type="EMBL" id="SPC88121.1"/>
    </source>
</evidence>
<evidence type="ECO:0000259" key="4">
    <source>
        <dbReference type="PROSITE" id="PS50994"/>
    </source>
</evidence>
<evidence type="ECO:0000256" key="1">
    <source>
        <dbReference type="ARBA" id="ARBA00022750"/>
    </source>
</evidence>
<keyword evidence="1" id="KW-0378">Hydrolase</keyword>
<dbReference type="InterPro" id="IPR054722">
    <property type="entry name" value="PolX-like_BBD"/>
</dbReference>
<dbReference type="InterPro" id="IPR029472">
    <property type="entry name" value="Copia-like_N"/>
</dbReference>
<dbReference type="PROSITE" id="PS50994">
    <property type="entry name" value="INTEGRASE"/>
    <property type="match status" value="1"/>
</dbReference>
<dbReference type="GO" id="GO:0015074">
    <property type="term" value="P:DNA integration"/>
    <property type="evidence" value="ECO:0007669"/>
    <property type="project" value="InterPro"/>
</dbReference>
<protein>
    <recommendedName>
        <fullName evidence="4">Integrase catalytic domain-containing protein</fullName>
    </recommendedName>
</protein>
<dbReference type="EMBL" id="OIVN01000972">
    <property type="protein sequence ID" value="SPC88121.1"/>
    <property type="molecule type" value="Genomic_DNA"/>
</dbReference>
<keyword evidence="1" id="KW-0645">Protease</keyword>
<feature type="chain" id="PRO_5014873551" description="Integrase catalytic domain-containing protein" evidence="3">
    <location>
        <begin position="33"/>
        <end position="1208"/>
    </location>
</feature>
<organism evidence="5">
    <name type="scientific">Fagus sylvatica</name>
    <name type="common">Beechnut</name>
    <dbReference type="NCBI Taxonomy" id="28930"/>
    <lineage>
        <taxon>Eukaryota</taxon>
        <taxon>Viridiplantae</taxon>
        <taxon>Streptophyta</taxon>
        <taxon>Embryophyta</taxon>
        <taxon>Tracheophyta</taxon>
        <taxon>Spermatophyta</taxon>
        <taxon>Magnoliopsida</taxon>
        <taxon>eudicotyledons</taxon>
        <taxon>Gunneridae</taxon>
        <taxon>Pentapetalae</taxon>
        <taxon>rosids</taxon>
        <taxon>fabids</taxon>
        <taxon>Fagales</taxon>
        <taxon>Fagaceae</taxon>
        <taxon>Fagus</taxon>
    </lineage>
</organism>
<keyword evidence="1" id="KW-0064">Aspartyl protease</keyword>
<dbReference type="SUPFAM" id="SSF56672">
    <property type="entry name" value="DNA/RNA polymerases"/>
    <property type="match status" value="1"/>
</dbReference>
<proteinExistence type="predicted"/>
<dbReference type="InterPro" id="IPR013103">
    <property type="entry name" value="RVT_2"/>
</dbReference>
<feature type="region of interest" description="Disordered" evidence="2">
    <location>
        <begin position="356"/>
        <end position="384"/>
    </location>
</feature>
<dbReference type="InterPro" id="IPR012337">
    <property type="entry name" value="RNaseH-like_sf"/>
</dbReference>
<dbReference type="GO" id="GO:0004190">
    <property type="term" value="F:aspartic-type endopeptidase activity"/>
    <property type="evidence" value="ECO:0007669"/>
    <property type="project" value="UniProtKB-KW"/>
</dbReference>
<dbReference type="Pfam" id="PF14244">
    <property type="entry name" value="Retrotran_gag_3"/>
    <property type="match status" value="1"/>
</dbReference>